<protein>
    <submittedName>
        <fullName evidence="1">Uncharacterized protein</fullName>
    </submittedName>
</protein>
<name>A0A2T2NJQ5_CORCC</name>
<evidence type="ECO:0000313" key="1">
    <source>
        <dbReference type="EMBL" id="PSN65662.1"/>
    </source>
</evidence>
<organism evidence="1 2">
    <name type="scientific">Corynespora cassiicola Philippines</name>
    <dbReference type="NCBI Taxonomy" id="1448308"/>
    <lineage>
        <taxon>Eukaryota</taxon>
        <taxon>Fungi</taxon>
        <taxon>Dikarya</taxon>
        <taxon>Ascomycota</taxon>
        <taxon>Pezizomycotina</taxon>
        <taxon>Dothideomycetes</taxon>
        <taxon>Pleosporomycetidae</taxon>
        <taxon>Pleosporales</taxon>
        <taxon>Corynesporascaceae</taxon>
        <taxon>Corynespora</taxon>
    </lineage>
</organism>
<keyword evidence="2" id="KW-1185">Reference proteome</keyword>
<gene>
    <name evidence="1" type="ORF">BS50DRAFT_64025</name>
</gene>
<dbReference type="AlphaFoldDB" id="A0A2T2NJQ5"/>
<reference evidence="1 2" key="1">
    <citation type="journal article" date="2018" name="Front. Microbiol.">
        <title>Genome-Wide Analysis of Corynespora cassiicola Leaf Fall Disease Putative Effectors.</title>
        <authorList>
            <person name="Lopez D."/>
            <person name="Ribeiro S."/>
            <person name="Label P."/>
            <person name="Fumanal B."/>
            <person name="Venisse J.S."/>
            <person name="Kohler A."/>
            <person name="de Oliveira R.R."/>
            <person name="Labutti K."/>
            <person name="Lipzen A."/>
            <person name="Lail K."/>
            <person name="Bauer D."/>
            <person name="Ohm R.A."/>
            <person name="Barry K.W."/>
            <person name="Spatafora J."/>
            <person name="Grigoriev I.V."/>
            <person name="Martin F.M."/>
            <person name="Pujade-Renaud V."/>
        </authorList>
    </citation>
    <scope>NUCLEOTIDE SEQUENCE [LARGE SCALE GENOMIC DNA]</scope>
    <source>
        <strain evidence="1 2">Philippines</strain>
    </source>
</reference>
<dbReference type="Proteomes" id="UP000240883">
    <property type="component" value="Unassembled WGS sequence"/>
</dbReference>
<proteinExistence type="predicted"/>
<sequence length="168" mass="18647">MSGQFFFFSPRPRTRGRSLLSIATRLPSGVTHCQASARLIPTLPFLRPLPYLCTLGASYNSVSPLNNSYSATIYAVVTWPARYYFEPPGANYAALHTTTTCTSVAGVPPIGLARLLLYPPPKWLERANTTWADSSSACEKRRGQTRTWPMGCGCRVPPPQRRYLLLVH</sequence>
<dbReference type="EMBL" id="KZ678137">
    <property type="protein sequence ID" value="PSN65662.1"/>
    <property type="molecule type" value="Genomic_DNA"/>
</dbReference>
<accession>A0A2T2NJQ5</accession>
<evidence type="ECO:0000313" key="2">
    <source>
        <dbReference type="Proteomes" id="UP000240883"/>
    </source>
</evidence>